<dbReference type="EMBL" id="JACGCM010002428">
    <property type="protein sequence ID" value="KAF6139943.1"/>
    <property type="molecule type" value="Genomic_DNA"/>
</dbReference>
<protein>
    <recommendedName>
        <fullName evidence="3">Glycosyl hydrolase family 32 C-terminal domain-containing protein</fullName>
    </recommendedName>
</protein>
<dbReference type="PANTHER" id="PTHR31953">
    <property type="entry name" value="BETA-FRUCTOFURANOSIDASE, INSOLUBLE ISOENZYME CWINV1-RELATED"/>
    <property type="match status" value="1"/>
</dbReference>
<dbReference type="SUPFAM" id="SSF75005">
    <property type="entry name" value="Arabinanase/levansucrase/invertase"/>
    <property type="match status" value="1"/>
</dbReference>
<sequence length="308" mass="34639">MKDTGIWECQDFFPVSIISKLGLDTSVISPSVKQVLKVSLDDTKHEYYTIDFTLIAIKTGEYCGLGLMSPVTLDRKKGWSGVQAIPREIWLDKSRPSQADVEVTFDLPKLEKAEIFDPSWVNQELLCSEKEASKRGSVGPFGDHSRSSLVEQDLDKTTYGAFLNVNPVHDKLSLRTLIDHSIVESFRGEEKTCITSRVYPKLAIGDRAQLHVFNNGTESIRITSLSAWSMKKATRCWADFGVVFDWGIWIVGFRCCFGEGCLNRRLLLLRFRCLLRLVADFIRECLASFANEIAAFVAVILEEGLGLL</sequence>
<dbReference type="InterPro" id="IPR013189">
    <property type="entry name" value="Glyco_hydro_32_C"/>
</dbReference>
<evidence type="ECO:0000313" key="5">
    <source>
        <dbReference type="Proteomes" id="UP000541444"/>
    </source>
</evidence>
<keyword evidence="2" id="KW-0326">Glycosidase</keyword>
<reference evidence="4 5" key="1">
    <citation type="journal article" date="2020" name="IScience">
        <title>Genome Sequencing of the Endangered Kingdonia uniflora (Circaeasteraceae, Ranunculales) Reveals Potential Mechanisms of Evolutionary Specialization.</title>
        <authorList>
            <person name="Sun Y."/>
            <person name="Deng T."/>
            <person name="Zhang A."/>
            <person name="Moore M.J."/>
            <person name="Landis J.B."/>
            <person name="Lin N."/>
            <person name="Zhang H."/>
            <person name="Zhang X."/>
            <person name="Huang J."/>
            <person name="Zhang X."/>
            <person name="Sun H."/>
            <person name="Wang H."/>
        </authorList>
    </citation>
    <scope>NUCLEOTIDE SEQUENCE [LARGE SCALE GENOMIC DNA]</scope>
    <source>
        <strain evidence="4">TB1705</strain>
        <tissue evidence="4">Leaf</tissue>
    </source>
</reference>
<keyword evidence="5" id="KW-1185">Reference proteome</keyword>
<proteinExistence type="predicted"/>
<evidence type="ECO:0000256" key="1">
    <source>
        <dbReference type="ARBA" id="ARBA00022801"/>
    </source>
</evidence>
<dbReference type="GO" id="GO:0016798">
    <property type="term" value="F:hydrolase activity, acting on glycosyl bonds"/>
    <property type="evidence" value="ECO:0007669"/>
    <property type="project" value="UniProtKB-KW"/>
</dbReference>
<evidence type="ECO:0000313" key="4">
    <source>
        <dbReference type="EMBL" id="KAF6139943.1"/>
    </source>
</evidence>
<dbReference type="Gene3D" id="2.60.120.560">
    <property type="entry name" value="Exo-inulinase, domain 1"/>
    <property type="match status" value="2"/>
</dbReference>
<dbReference type="Proteomes" id="UP000541444">
    <property type="component" value="Unassembled WGS sequence"/>
</dbReference>
<name>A0A7J7LBE6_9MAGN</name>
<dbReference type="OrthoDB" id="1930580at2759"/>
<evidence type="ECO:0000256" key="2">
    <source>
        <dbReference type="ARBA" id="ARBA00023295"/>
    </source>
</evidence>
<accession>A0A7J7LBE6</accession>
<dbReference type="Pfam" id="PF08244">
    <property type="entry name" value="Glyco_hydro_32C"/>
    <property type="match status" value="1"/>
</dbReference>
<evidence type="ECO:0000259" key="3">
    <source>
        <dbReference type="Pfam" id="PF08244"/>
    </source>
</evidence>
<gene>
    <name evidence="4" type="ORF">GIB67_037832</name>
</gene>
<dbReference type="AlphaFoldDB" id="A0A7J7LBE6"/>
<keyword evidence="1" id="KW-0378">Hydrolase</keyword>
<dbReference type="InterPro" id="IPR023296">
    <property type="entry name" value="Glyco_hydro_beta-prop_sf"/>
</dbReference>
<organism evidence="4 5">
    <name type="scientific">Kingdonia uniflora</name>
    <dbReference type="NCBI Taxonomy" id="39325"/>
    <lineage>
        <taxon>Eukaryota</taxon>
        <taxon>Viridiplantae</taxon>
        <taxon>Streptophyta</taxon>
        <taxon>Embryophyta</taxon>
        <taxon>Tracheophyta</taxon>
        <taxon>Spermatophyta</taxon>
        <taxon>Magnoliopsida</taxon>
        <taxon>Ranunculales</taxon>
        <taxon>Circaeasteraceae</taxon>
        <taxon>Kingdonia</taxon>
    </lineage>
</organism>
<feature type="domain" description="Glycosyl hydrolase family 32 C-terminal" evidence="3">
    <location>
        <begin position="154"/>
        <end position="229"/>
    </location>
</feature>
<dbReference type="InterPro" id="IPR050551">
    <property type="entry name" value="Fructan_Metab_Enzymes"/>
</dbReference>
<comment type="caution">
    <text evidence="4">The sequence shown here is derived from an EMBL/GenBank/DDBJ whole genome shotgun (WGS) entry which is preliminary data.</text>
</comment>
<dbReference type="SUPFAM" id="SSF49899">
    <property type="entry name" value="Concanavalin A-like lectins/glucanases"/>
    <property type="match status" value="1"/>
</dbReference>
<dbReference type="InterPro" id="IPR013320">
    <property type="entry name" value="ConA-like_dom_sf"/>
</dbReference>